<keyword evidence="2" id="KW-1185">Reference proteome</keyword>
<accession>A0A9P5MQZ4</accession>
<gene>
    <name evidence="1" type="ORF">DFH94DRAFT_697046</name>
</gene>
<organism evidence="1 2">
    <name type="scientific">Russula ochroleuca</name>
    <dbReference type="NCBI Taxonomy" id="152965"/>
    <lineage>
        <taxon>Eukaryota</taxon>
        <taxon>Fungi</taxon>
        <taxon>Dikarya</taxon>
        <taxon>Basidiomycota</taxon>
        <taxon>Agaricomycotina</taxon>
        <taxon>Agaricomycetes</taxon>
        <taxon>Russulales</taxon>
        <taxon>Russulaceae</taxon>
        <taxon>Russula</taxon>
    </lineage>
</organism>
<sequence length="63" mass="6705">MSPFDLGVFPEEGSPTTVTPKPVIRLVLAVASPEAGVIFREEPERKSLPDLKLLSVATSPSSL</sequence>
<evidence type="ECO:0000313" key="2">
    <source>
        <dbReference type="Proteomes" id="UP000759537"/>
    </source>
</evidence>
<reference evidence="1" key="1">
    <citation type="submission" date="2019-10" db="EMBL/GenBank/DDBJ databases">
        <authorList>
            <consortium name="DOE Joint Genome Institute"/>
            <person name="Kuo A."/>
            <person name="Miyauchi S."/>
            <person name="Kiss E."/>
            <person name="Drula E."/>
            <person name="Kohler A."/>
            <person name="Sanchez-Garcia M."/>
            <person name="Andreopoulos B."/>
            <person name="Barry K.W."/>
            <person name="Bonito G."/>
            <person name="Buee M."/>
            <person name="Carver A."/>
            <person name="Chen C."/>
            <person name="Cichocki N."/>
            <person name="Clum A."/>
            <person name="Culley D."/>
            <person name="Crous P.W."/>
            <person name="Fauchery L."/>
            <person name="Girlanda M."/>
            <person name="Hayes R."/>
            <person name="Keri Z."/>
            <person name="LaButti K."/>
            <person name="Lipzen A."/>
            <person name="Lombard V."/>
            <person name="Magnuson J."/>
            <person name="Maillard F."/>
            <person name="Morin E."/>
            <person name="Murat C."/>
            <person name="Nolan M."/>
            <person name="Ohm R."/>
            <person name="Pangilinan J."/>
            <person name="Pereira M."/>
            <person name="Perotto S."/>
            <person name="Peter M."/>
            <person name="Riley R."/>
            <person name="Sitrit Y."/>
            <person name="Stielow B."/>
            <person name="Szollosi G."/>
            <person name="Zifcakova L."/>
            <person name="Stursova M."/>
            <person name="Spatafora J.W."/>
            <person name="Tedersoo L."/>
            <person name="Vaario L.-M."/>
            <person name="Yamada A."/>
            <person name="Yan M."/>
            <person name="Wang P."/>
            <person name="Xu J."/>
            <person name="Bruns T."/>
            <person name="Baldrian P."/>
            <person name="Vilgalys R."/>
            <person name="Henrissat B."/>
            <person name="Grigoriev I.V."/>
            <person name="Hibbett D."/>
            <person name="Nagy L.G."/>
            <person name="Martin F.M."/>
        </authorList>
    </citation>
    <scope>NUCLEOTIDE SEQUENCE</scope>
    <source>
        <strain evidence="1">Prilba</strain>
    </source>
</reference>
<proteinExistence type="predicted"/>
<comment type="caution">
    <text evidence="1">The sequence shown here is derived from an EMBL/GenBank/DDBJ whole genome shotgun (WGS) entry which is preliminary data.</text>
</comment>
<reference evidence="1" key="2">
    <citation type="journal article" date="2020" name="Nat. Commun.">
        <title>Large-scale genome sequencing of mycorrhizal fungi provides insights into the early evolution of symbiotic traits.</title>
        <authorList>
            <person name="Miyauchi S."/>
            <person name="Kiss E."/>
            <person name="Kuo A."/>
            <person name="Drula E."/>
            <person name="Kohler A."/>
            <person name="Sanchez-Garcia M."/>
            <person name="Morin E."/>
            <person name="Andreopoulos B."/>
            <person name="Barry K.W."/>
            <person name="Bonito G."/>
            <person name="Buee M."/>
            <person name="Carver A."/>
            <person name="Chen C."/>
            <person name="Cichocki N."/>
            <person name="Clum A."/>
            <person name="Culley D."/>
            <person name="Crous P.W."/>
            <person name="Fauchery L."/>
            <person name="Girlanda M."/>
            <person name="Hayes R.D."/>
            <person name="Keri Z."/>
            <person name="LaButti K."/>
            <person name="Lipzen A."/>
            <person name="Lombard V."/>
            <person name="Magnuson J."/>
            <person name="Maillard F."/>
            <person name="Murat C."/>
            <person name="Nolan M."/>
            <person name="Ohm R.A."/>
            <person name="Pangilinan J."/>
            <person name="Pereira M.F."/>
            <person name="Perotto S."/>
            <person name="Peter M."/>
            <person name="Pfister S."/>
            <person name="Riley R."/>
            <person name="Sitrit Y."/>
            <person name="Stielow J.B."/>
            <person name="Szollosi G."/>
            <person name="Zifcakova L."/>
            <person name="Stursova M."/>
            <person name="Spatafora J.W."/>
            <person name="Tedersoo L."/>
            <person name="Vaario L.M."/>
            <person name="Yamada A."/>
            <person name="Yan M."/>
            <person name="Wang P."/>
            <person name="Xu J."/>
            <person name="Bruns T."/>
            <person name="Baldrian P."/>
            <person name="Vilgalys R."/>
            <person name="Dunand C."/>
            <person name="Henrissat B."/>
            <person name="Grigoriev I.V."/>
            <person name="Hibbett D."/>
            <person name="Nagy L.G."/>
            <person name="Martin F.M."/>
        </authorList>
    </citation>
    <scope>NUCLEOTIDE SEQUENCE</scope>
    <source>
        <strain evidence="1">Prilba</strain>
    </source>
</reference>
<name>A0A9P5MQZ4_9AGAM</name>
<evidence type="ECO:0000313" key="1">
    <source>
        <dbReference type="EMBL" id="KAF8470276.1"/>
    </source>
</evidence>
<dbReference type="Proteomes" id="UP000759537">
    <property type="component" value="Unassembled WGS sequence"/>
</dbReference>
<protein>
    <submittedName>
        <fullName evidence="1">Uncharacterized protein</fullName>
    </submittedName>
</protein>
<dbReference type="AlphaFoldDB" id="A0A9P5MQZ4"/>
<dbReference type="EMBL" id="WHVB01000026">
    <property type="protein sequence ID" value="KAF8470276.1"/>
    <property type="molecule type" value="Genomic_DNA"/>
</dbReference>
<dbReference type="OrthoDB" id="107110at2759"/>